<evidence type="ECO:0000313" key="5">
    <source>
        <dbReference type="Proteomes" id="UP001610563"/>
    </source>
</evidence>
<evidence type="ECO:0000313" key="4">
    <source>
        <dbReference type="EMBL" id="KAL2785560.1"/>
    </source>
</evidence>
<dbReference type="GO" id="GO:0016787">
    <property type="term" value="F:hydrolase activity"/>
    <property type="evidence" value="ECO:0007669"/>
    <property type="project" value="UniProtKB-KW"/>
</dbReference>
<dbReference type="EMBL" id="JBFTWV010000141">
    <property type="protein sequence ID" value="KAL2785560.1"/>
    <property type="molecule type" value="Genomic_DNA"/>
</dbReference>
<evidence type="ECO:0000256" key="1">
    <source>
        <dbReference type="ARBA" id="ARBA00010211"/>
    </source>
</evidence>
<dbReference type="PANTHER" id="PTHR11820:SF7">
    <property type="entry name" value="ACYLPYRUVASE FAHD1, MITOCHONDRIAL"/>
    <property type="match status" value="1"/>
</dbReference>
<dbReference type="SUPFAM" id="SSF56529">
    <property type="entry name" value="FAH"/>
    <property type="match status" value="1"/>
</dbReference>
<protein>
    <submittedName>
        <fullName evidence="4">Fumarylacetoacetate hydrolase family protein</fullName>
    </submittedName>
</protein>
<organism evidence="4 5">
    <name type="scientific">Aspergillus keveii</name>
    <dbReference type="NCBI Taxonomy" id="714993"/>
    <lineage>
        <taxon>Eukaryota</taxon>
        <taxon>Fungi</taxon>
        <taxon>Dikarya</taxon>
        <taxon>Ascomycota</taxon>
        <taxon>Pezizomycotina</taxon>
        <taxon>Eurotiomycetes</taxon>
        <taxon>Eurotiomycetidae</taxon>
        <taxon>Eurotiales</taxon>
        <taxon>Aspergillaceae</taxon>
        <taxon>Aspergillus</taxon>
        <taxon>Aspergillus subgen. Nidulantes</taxon>
    </lineage>
</organism>
<comment type="caution">
    <text evidence="4">The sequence shown here is derived from an EMBL/GenBank/DDBJ whole genome shotgun (WGS) entry which is preliminary data.</text>
</comment>
<sequence length="278" mass="30372">MKTLFERLIRFRDPSGRILYGDGPVGDDYIGKRTRLYSGTLPWDLQATDETGEIAEVLCPLPSTPIIYGVGLNYKAHIAEGGYATPKFPTIFTNPPDALNRPFSTVLVDPECLHMDYEGELAVVMGQDVKNATPTSAMDHVLGYTIANDVSSRYWQMPEQSGNQHGYAKSFDGFAPVGPLIVSARVADPDRMTIVTRVNGEERQNAPISDLLFKVGDIIAHLSRGTTLRAGTVIMTGTPSGVGRYMKPAVWLKEGDVVEVTVSGIGTIRNRFSFLSSQ</sequence>
<feature type="domain" description="Fumarylacetoacetase-like C-terminal" evidence="3">
    <location>
        <begin position="67"/>
        <end position="272"/>
    </location>
</feature>
<dbReference type="PANTHER" id="PTHR11820">
    <property type="entry name" value="ACYLPYRUVASE"/>
    <property type="match status" value="1"/>
</dbReference>
<evidence type="ECO:0000256" key="2">
    <source>
        <dbReference type="ARBA" id="ARBA00022723"/>
    </source>
</evidence>
<dbReference type="Pfam" id="PF01557">
    <property type="entry name" value="FAA_hydrolase"/>
    <property type="match status" value="1"/>
</dbReference>
<dbReference type="InterPro" id="IPR011234">
    <property type="entry name" value="Fumarylacetoacetase-like_C"/>
</dbReference>
<reference evidence="4 5" key="1">
    <citation type="submission" date="2024-07" db="EMBL/GenBank/DDBJ databases">
        <title>Section-level genome sequencing and comparative genomics of Aspergillus sections Usti and Cavernicolus.</title>
        <authorList>
            <consortium name="Lawrence Berkeley National Laboratory"/>
            <person name="Nybo J.L."/>
            <person name="Vesth T.C."/>
            <person name="Theobald S."/>
            <person name="Frisvad J.C."/>
            <person name="Larsen T.O."/>
            <person name="Kjaerboelling I."/>
            <person name="Rothschild-Mancinelli K."/>
            <person name="Lyhne E.K."/>
            <person name="Kogle M.E."/>
            <person name="Barry K."/>
            <person name="Clum A."/>
            <person name="Na H."/>
            <person name="Ledsgaard L."/>
            <person name="Lin J."/>
            <person name="Lipzen A."/>
            <person name="Kuo A."/>
            <person name="Riley R."/>
            <person name="Mondo S."/>
            <person name="Labutti K."/>
            <person name="Haridas S."/>
            <person name="Pangalinan J."/>
            <person name="Salamov A.A."/>
            <person name="Simmons B.A."/>
            <person name="Magnuson J.K."/>
            <person name="Chen J."/>
            <person name="Drula E."/>
            <person name="Henrissat B."/>
            <person name="Wiebenga A."/>
            <person name="Lubbers R.J."/>
            <person name="Gomes A.C."/>
            <person name="Makela M.R."/>
            <person name="Stajich J."/>
            <person name="Grigoriev I.V."/>
            <person name="Mortensen U.H."/>
            <person name="De Vries R.P."/>
            <person name="Baker S.E."/>
            <person name="Andersen M.R."/>
        </authorList>
    </citation>
    <scope>NUCLEOTIDE SEQUENCE [LARGE SCALE GENOMIC DNA]</scope>
    <source>
        <strain evidence="4 5">CBS 209.92</strain>
    </source>
</reference>
<dbReference type="InterPro" id="IPR036663">
    <property type="entry name" value="Fumarylacetoacetase_C_sf"/>
</dbReference>
<dbReference type="Proteomes" id="UP001610563">
    <property type="component" value="Unassembled WGS sequence"/>
</dbReference>
<keyword evidence="4" id="KW-0378">Hydrolase</keyword>
<comment type="similarity">
    <text evidence="1">Belongs to the FAH family.</text>
</comment>
<keyword evidence="2" id="KW-0479">Metal-binding</keyword>
<dbReference type="Gene3D" id="3.90.850.10">
    <property type="entry name" value="Fumarylacetoacetase-like, C-terminal domain"/>
    <property type="match status" value="1"/>
</dbReference>
<keyword evidence="5" id="KW-1185">Reference proteome</keyword>
<proteinExistence type="inferred from homology"/>
<name>A0ABR4FQP6_9EURO</name>
<gene>
    <name evidence="4" type="ORF">BJX66DRAFT_343003</name>
</gene>
<accession>A0ABR4FQP6</accession>
<evidence type="ECO:0000259" key="3">
    <source>
        <dbReference type="Pfam" id="PF01557"/>
    </source>
</evidence>